<evidence type="ECO:0000313" key="2">
    <source>
        <dbReference type="Proteomes" id="UP001220324"/>
    </source>
</evidence>
<accession>A0AAD6GA02</accession>
<sequence>MGEWVWEWEEWEAVTDTVVDGADLPVVVGALVQDLGVADLALGPEVDLGAPEVEEVDVVEGITLSSVRLLA</sequence>
<reference evidence="1 2" key="1">
    <citation type="journal article" date="2023" name="IMA Fungus">
        <title>Comparative genomic study of the Penicillium genus elucidates a diverse pangenome and 15 lateral gene transfer events.</title>
        <authorList>
            <person name="Petersen C."/>
            <person name="Sorensen T."/>
            <person name="Nielsen M.R."/>
            <person name="Sondergaard T.E."/>
            <person name="Sorensen J.L."/>
            <person name="Fitzpatrick D.A."/>
            <person name="Frisvad J.C."/>
            <person name="Nielsen K.L."/>
        </authorList>
    </citation>
    <scope>NUCLEOTIDE SEQUENCE [LARGE SCALE GENOMIC DNA]</scope>
    <source>
        <strain evidence="1 2">IBT 35679</strain>
    </source>
</reference>
<dbReference type="Proteomes" id="UP001220324">
    <property type="component" value="Unassembled WGS sequence"/>
</dbReference>
<organism evidence="1 2">
    <name type="scientific">Penicillium frequentans</name>
    <dbReference type="NCBI Taxonomy" id="3151616"/>
    <lineage>
        <taxon>Eukaryota</taxon>
        <taxon>Fungi</taxon>
        <taxon>Dikarya</taxon>
        <taxon>Ascomycota</taxon>
        <taxon>Pezizomycotina</taxon>
        <taxon>Eurotiomycetes</taxon>
        <taxon>Eurotiomycetidae</taxon>
        <taxon>Eurotiales</taxon>
        <taxon>Aspergillaceae</taxon>
        <taxon>Penicillium</taxon>
    </lineage>
</organism>
<name>A0AAD6GA02_9EURO</name>
<gene>
    <name evidence="1" type="ORF">N7494_010665</name>
</gene>
<evidence type="ECO:0000313" key="1">
    <source>
        <dbReference type="EMBL" id="KAJ5524015.1"/>
    </source>
</evidence>
<dbReference type="AlphaFoldDB" id="A0AAD6GA02"/>
<protein>
    <submittedName>
        <fullName evidence="1">Uncharacterized protein</fullName>
    </submittedName>
</protein>
<proteinExistence type="predicted"/>
<keyword evidence="2" id="KW-1185">Reference proteome</keyword>
<dbReference type="EMBL" id="JAQIZZ010000008">
    <property type="protein sequence ID" value="KAJ5524015.1"/>
    <property type="molecule type" value="Genomic_DNA"/>
</dbReference>
<comment type="caution">
    <text evidence="1">The sequence shown here is derived from an EMBL/GenBank/DDBJ whole genome shotgun (WGS) entry which is preliminary data.</text>
</comment>